<proteinExistence type="predicted"/>
<dbReference type="EMBL" id="JBJKBG010000010">
    <property type="protein sequence ID" value="KAL3720437.1"/>
    <property type="molecule type" value="Genomic_DNA"/>
</dbReference>
<dbReference type="InterPro" id="IPR027417">
    <property type="entry name" value="P-loop_NTPase"/>
</dbReference>
<reference evidence="1 2" key="1">
    <citation type="submission" date="2024-11" db="EMBL/GenBank/DDBJ databases">
        <title>Chromosome-level genome assembly of Eucalyptus globulus Labill. provides insights into its genome evolution.</title>
        <authorList>
            <person name="Li X."/>
        </authorList>
    </citation>
    <scope>NUCLEOTIDE SEQUENCE [LARGE SCALE GENOMIC DNA]</scope>
    <source>
        <strain evidence="1">CL2024</strain>
        <tissue evidence="1">Fresh tender leaves</tissue>
    </source>
</reference>
<evidence type="ECO:0000313" key="2">
    <source>
        <dbReference type="Proteomes" id="UP001634007"/>
    </source>
</evidence>
<sequence>MDLELKKKILNDLDRFVRSKEYYRRIGKAWKRGYLLNRPTVMGKQAWLPQWPKTWNFDIYNLELSRLHSNAELRRLLVDTTNQSILVVEDTDCTTELQDRMSETRTTSMNPLSMGY</sequence>
<organism evidence="1 2">
    <name type="scientific">Eucalyptus globulus</name>
    <name type="common">Tasmanian blue gum</name>
    <dbReference type="NCBI Taxonomy" id="34317"/>
    <lineage>
        <taxon>Eukaryota</taxon>
        <taxon>Viridiplantae</taxon>
        <taxon>Streptophyta</taxon>
        <taxon>Embryophyta</taxon>
        <taxon>Tracheophyta</taxon>
        <taxon>Spermatophyta</taxon>
        <taxon>Magnoliopsida</taxon>
        <taxon>eudicotyledons</taxon>
        <taxon>Gunneridae</taxon>
        <taxon>Pentapetalae</taxon>
        <taxon>rosids</taxon>
        <taxon>malvids</taxon>
        <taxon>Myrtales</taxon>
        <taxon>Myrtaceae</taxon>
        <taxon>Myrtoideae</taxon>
        <taxon>Eucalypteae</taxon>
        <taxon>Eucalyptus</taxon>
    </lineage>
</organism>
<comment type="caution">
    <text evidence="1">The sequence shown here is derived from an EMBL/GenBank/DDBJ whole genome shotgun (WGS) entry which is preliminary data.</text>
</comment>
<dbReference type="InterPro" id="IPR050747">
    <property type="entry name" value="Mitochondrial_chaperone_BCS1"/>
</dbReference>
<name>A0ABD3IZ31_EUCGL</name>
<accession>A0ABD3IZ31</accession>
<dbReference type="PANTHER" id="PTHR23070">
    <property type="entry name" value="BCS1 AAA-TYPE ATPASE"/>
    <property type="match status" value="1"/>
</dbReference>
<dbReference type="Gene3D" id="3.40.50.300">
    <property type="entry name" value="P-loop containing nucleotide triphosphate hydrolases"/>
    <property type="match status" value="1"/>
</dbReference>
<evidence type="ECO:0000313" key="1">
    <source>
        <dbReference type="EMBL" id="KAL3720437.1"/>
    </source>
</evidence>
<dbReference type="AlphaFoldDB" id="A0ABD3IZ31"/>
<keyword evidence="2" id="KW-1185">Reference proteome</keyword>
<dbReference type="Proteomes" id="UP001634007">
    <property type="component" value="Unassembled WGS sequence"/>
</dbReference>
<gene>
    <name evidence="1" type="ORF">ACJRO7_005283</name>
</gene>
<protein>
    <submittedName>
        <fullName evidence="1">Uncharacterized protein</fullName>
    </submittedName>
</protein>